<dbReference type="EMBL" id="WHNX01000050">
    <property type="protein sequence ID" value="MPW27243.1"/>
    <property type="molecule type" value="Genomic_DNA"/>
</dbReference>
<evidence type="ECO:0000256" key="6">
    <source>
        <dbReference type="ARBA" id="ARBA00022692"/>
    </source>
</evidence>
<keyword evidence="16" id="KW-1185">Reference proteome</keyword>
<dbReference type="Gene3D" id="1.10.287.130">
    <property type="match status" value="1"/>
</dbReference>
<feature type="domain" description="Histidine kinase" evidence="14">
    <location>
        <begin position="255"/>
        <end position="472"/>
    </location>
</feature>
<evidence type="ECO:0000256" key="10">
    <source>
        <dbReference type="ARBA" id="ARBA00022989"/>
    </source>
</evidence>
<keyword evidence="8" id="KW-0418">Kinase</keyword>
<dbReference type="EC" id="2.7.13.3" evidence="3"/>
<dbReference type="PRINTS" id="PR00344">
    <property type="entry name" value="BCTRLSENSOR"/>
</dbReference>
<reference evidence="15 16" key="1">
    <citation type="submission" date="2019-10" db="EMBL/GenBank/DDBJ databases">
        <title>Alkalibaculum tamaniensis sp.nov., a new alkaliphilic acetogen, isolated on methoxylated aromatics from a mud volcano.</title>
        <authorList>
            <person name="Khomyakova M.A."/>
            <person name="Merkel A.Y."/>
            <person name="Bonch-Osmolovskaya E.A."/>
            <person name="Slobodkin A.I."/>
        </authorList>
    </citation>
    <scope>NUCLEOTIDE SEQUENCE [LARGE SCALE GENOMIC DNA]</scope>
    <source>
        <strain evidence="15 16">M08DMB</strain>
    </source>
</reference>
<dbReference type="Pfam" id="PF02518">
    <property type="entry name" value="HATPase_c"/>
    <property type="match status" value="1"/>
</dbReference>
<evidence type="ECO:0000256" key="1">
    <source>
        <dbReference type="ARBA" id="ARBA00000085"/>
    </source>
</evidence>
<dbReference type="GO" id="GO:0000155">
    <property type="term" value="F:phosphorelay sensor kinase activity"/>
    <property type="evidence" value="ECO:0007669"/>
    <property type="project" value="InterPro"/>
</dbReference>
<feature type="transmembrane region" description="Helical" evidence="13">
    <location>
        <begin position="91"/>
        <end position="110"/>
    </location>
</feature>
<evidence type="ECO:0000256" key="9">
    <source>
        <dbReference type="ARBA" id="ARBA00022840"/>
    </source>
</evidence>
<dbReference type="Gene3D" id="1.20.120.620">
    <property type="entry name" value="Backbone structure of the membrane domain of e. Coli histidine kinase receptor kdpd"/>
    <property type="match status" value="1"/>
</dbReference>
<evidence type="ECO:0000256" key="12">
    <source>
        <dbReference type="ARBA" id="ARBA00023136"/>
    </source>
</evidence>
<dbReference type="PANTHER" id="PTHR45569">
    <property type="entry name" value="SENSOR PROTEIN KDPD"/>
    <property type="match status" value="1"/>
</dbReference>
<dbReference type="Pfam" id="PF13493">
    <property type="entry name" value="DUF4118"/>
    <property type="match status" value="1"/>
</dbReference>
<evidence type="ECO:0000256" key="2">
    <source>
        <dbReference type="ARBA" id="ARBA00004141"/>
    </source>
</evidence>
<comment type="catalytic activity">
    <reaction evidence="1">
        <text>ATP + protein L-histidine = ADP + protein N-phospho-L-histidine.</text>
        <dbReference type="EC" id="2.7.13.3"/>
    </reaction>
</comment>
<dbReference type="AlphaFoldDB" id="A0A6A7KE40"/>
<evidence type="ECO:0000256" key="5">
    <source>
        <dbReference type="ARBA" id="ARBA00022679"/>
    </source>
</evidence>
<dbReference type="InterPro" id="IPR003661">
    <property type="entry name" value="HisK_dim/P_dom"/>
</dbReference>
<dbReference type="Gene3D" id="3.30.565.10">
    <property type="entry name" value="Histidine kinase-like ATPase, C-terminal domain"/>
    <property type="match status" value="1"/>
</dbReference>
<organism evidence="15 16">
    <name type="scientific">Alkalibaculum sporogenes</name>
    <dbReference type="NCBI Taxonomy" id="2655001"/>
    <lineage>
        <taxon>Bacteria</taxon>
        <taxon>Bacillati</taxon>
        <taxon>Bacillota</taxon>
        <taxon>Clostridia</taxon>
        <taxon>Eubacteriales</taxon>
        <taxon>Eubacteriaceae</taxon>
        <taxon>Alkalibaculum</taxon>
    </lineage>
</organism>
<dbReference type="GO" id="GO:0005524">
    <property type="term" value="F:ATP binding"/>
    <property type="evidence" value="ECO:0007669"/>
    <property type="project" value="UniProtKB-KW"/>
</dbReference>
<dbReference type="PROSITE" id="PS50109">
    <property type="entry name" value="HIS_KIN"/>
    <property type="match status" value="1"/>
</dbReference>
<comment type="subcellular location">
    <subcellularLocation>
        <location evidence="2">Membrane</location>
        <topology evidence="2">Multi-pass membrane protein</topology>
    </subcellularLocation>
</comment>
<evidence type="ECO:0000256" key="4">
    <source>
        <dbReference type="ARBA" id="ARBA00022553"/>
    </source>
</evidence>
<evidence type="ECO:0000313" key="15">
    <source>
        <dbReference type="EMBL" id="MPW27243.1"/>
    </source>
</evidence>
<protein>
    <recommendedName>
        <fullName evidence="3">histidine kinase</fullName>
        <ecNumber evidence="3">2.7.13.3</ecNumber>
    </recommendedName>
</protein>
<evidence type="ECO:0000256" key="13">
    <source>
        <dbReference type="SAM" id="Phobius"/>
    </source>
</evidence>
<proteinExistence type="predicted"/>
<keyword evidence="4" id="KW-0597">Phosphoprotein</keyword>
<dbReference type="SUPFAM" id="SSF55874">
    <property type="entry name" value="ATPase domain of HSP90 chaperone/DNA topoisomerase II/histidine kinase"/>
    <property type="match status" value="1"/>
</dbReference>
<feature type="transmembrane region" description="Helical" evidence="13">
    <location>
        <begin position="65"/>
        <end position="85"/>
    </location>
</feature>
<keyword evidence="9" id="KW-0067">ATP-binding</keyword>
<dbReference type="Proteomes" id="UP000440004">
    <property type="component" value="Unassembled WGS sequence"/>
</dbReference>
<evidence type="ECO:0000256" key="8">
    <source>
        <dbReference type="ARBA" id="ARBA00022777"/>
    </source>
</evidence>
<dbReference type="SMART" id="SM00387">
    <property type="entry name" value="HATPase_c"/>
    <property type="match status" value="1"/>
</dbReference>
<feature type="transmembrane region" description="Helical" evidence="13">
    <location>
        <begin position="38"/>
        <end position="58"/>
    </location>
</feature>
<dbReference type="CDD" id="cd00075">
    <property type="entry name" value="HATPase"/>
    <property type="match status" value="1"/>
</dbReference>
<evidence type="ECO:0000256" key="11">
    <source>
        <dbReference type="ARBA" id="ARBA00023012"/>
    </source>
</evidence>
<keyword evidence="7" id="KW-0547">Nucleotide-binding</keyword>
<dbReference type="SUPFAM" id="SSF47384">
    <property type="entry name" value="Homodimeric domain of signal transducing histidine kinase"/>
    <property type="match status" value="1"/>
</dbReference>
<dbReference type="PANTHER" id="PTHR45569:SF1">
    <property type="entry name" value="SENSOR PROTEIN KDPD"/>
    <property type="match status" value="1"/>
</dbReference>
<dbReference type="CDD" id="cd00082">
    <property type="entry name" value="HisKA"/>
    <property type="match status" value="1"/>
</dbReference>
<dbReference type="InterPro" id="IPR036097">
    <property type="entry name" value="HisK_dim/P_sf"/>
</dbReference>
<gene>
    <name evidence="15" type="ORF">GC105_15860</name>
</gene>
<keyword evidence="10 13" id="KW-1133">Transmembrane helix</keyword>
<dbReference type="InterPro" id="IPR004358">
    <property type="entry name" value="Sig_transdc_His_kin-like_C"/>
</dbReference>
<dbReference type="InterPro" id="IPR005467">
    <property type="entry name" value="His_kinase_dom"/>
</dbReference>
<dbReference type="Pfam" id="PF00512">
    <property type="entry name" value="HisKA"/>
    <property type="match status" value="1"/>
</dbReference>
<dbReference type="InterPro" id="IPR003594">
    <property type="entry name" value="HATPase_dom"/>
</dbReference>
<keyword evidence="6 13" id="KW-0812">Transmembrane</keyword>
<accession>A0A6A7KE40</accession>
<dbReference type="InterPro" id="IPR052023">
    <property type="entry name" value="Histidine_kinase_KdpD"/>
</dbReference>
<keyword evidence="5" id="KW-0808">Transferase</keyword>
<comment type="caution">
    <text evidence="15">The sequence shown here is derived from an EMBL/GenBank/DDBJ whole genome shotgun (WGS) entry which is preliminary data.</text>
</comment>
<evidence type="ECO:0000256" key="7">
    <source>
        <dbReference type="ARBA" id="ARBA00022741"/>
    </source>
</evidence>
<dbReference type="SMART" id="SM00388">
    <property type="entry name" value="HisKA"/>
    <property type="match status" value="1"/>
</dbReference>
<feature type="transmembrane region" description="Helical" evidence="13">
    <location>
        <begin position="12"/>
        <end position="32"/>
    </location>
</feature>
<keyword evidence="11" id="KW-0902">Two-component regulatory system</keyword>
<name>A0A6A7KE40_9FIRM</name>
<dbReference type="GO" id="GO:0005886">
    <property type="term" value="C:plasma membrane"/>
    <property type="evidence" value="ECO:0007669"/>
    <property type="project" value="TreeGrafter"/>
</dbReference>
<keyword evidence="12 13" id="KW-0472">Membrane</keyword>
<evidence type="ECO:0000259" key="14">
    <source>
        <dbReference type="PROSITE" id="PS50109"/>
    </source>
</evidence>
<evidence type="ECO:0000313" key="16">
    <source>
        <dbReference type="Proteomes" id="UP000440004"/>
    </source>
</evidence>
<evidence type="ECO:0000256" key="3">
    <source>
        <dbReference type="ARBA" id="ARBA00012438"/>
    </source>
</evidence>
<dbReference type="InterPro" id="IPR036890">
    <property type="entry name" value="HATPase_C_sf"/>
</dbReference>
<dbReference type="InterPro" id="IPR025201">
    <property type="entry name" value="KdpD_TM"/>
</dbReference>
<sequence length="473" mass="53368">MNNCQQLHLYYLIKLIVLIICSTLLSLFLQRVGIGKESIIMVFLVSVLITTVITKGYLYGITASIISVFIFNYFFTIPVHTFITYNPNDVILMVAFLGASLILGTMTNMFQKQLLIAKQNEHTARLLYKVTNSFLNITGKENIILQGINYIYQNTKYNSKVSLLEFGEIYIDKKIGFKTEDMSIMEITIQGLTKKLGIIQVAYCKDNFSLEHDLLIKTVITQMGLSLDRELIYNEREKIRIAMEREKTRSNLLRAISHDLRTPLTGIVGASGVIIDNLDSLDKLTINKLASNINDEALWLNKLVENILNMTRIDDGKFRVNKKYEVIDDIVHEAMEHVSRISNKRIISVSIPDEIITIFIDGKLIVQVLINLLDNAINHTQDHCSIYLRVHTQGNTVIFDIADNGDGIDKNIEDTLFESFVTFSNKVIDGNRGIGIGLSICKSIIEAHDGTITVSRATEGGALFTFTLPIMEV</sequence>
<dbReference type="InterPro" id="IPR038318">
    <property type="entry name" value="KdpD_sf"/>
</dbReference>